<comment type="caution">
    <text evidence="13">The sequence shown here is derived from an EMBL/GenBank/DDBJ whole genome shotgun (WGS) entry which is preliminary data.</text>
</comment>
<keyword evidence="6" id="KW-1015">Disulfide bond</keyword>
<dbReference type="InterPro" id="IPR007110">
    <property type="entry name" value="Ig-like_dom"/>
</dbReference>
<dbReference type="GO" id="GO:0005886">
    <property type="term" value="C:plasma membrane"/>
    <property type="evidence" value="ECO:0007669"/>
    <property type="project" value="UniProtKB-SubCell"/>
</dbReference>
<keyword evidence="14" id="KW-1185">Reference proteome</keyword>
<dbReference type="AlphaFoldDB" id="A0AAV1Z759"/>
<sequence>MTHWIFVTLPILALCILFNSAAIDRKKEKTVGVPFYWSASSGKLISPKLRHFHPRLPVYEEHAYFHHTKHRVHNRRSSASSSSNHIRYLKPKPTKEPSNTTKVVCRDETQVFNGTDDEICPQFATPIGNISQAVGKEAKLECVVDNLGRFRVAWMRIETQTILIMHRQVISRNKRIGLSYSEHRTYVLHIKNVQEEDRGSYMCQVNTVPMMSQIGYLDVEVPPDINESESSSDMFVKEGIDIKLKCKAKGHPEPTLTWRREDYKPVRIGNWQKTKLGQNSSFFEGEELAIDKVSRIHMGAYLCIASNGVPPSVSRRITLQVHFQPMIWIPNQLVGARLGGNVTLECYTEAYPESMNYWTRPPNNDIVSNGDKYEVVLTVSTYKVHMAVTIRQINLTDYGRYECYSRNSVGGTKGTIRLYEIHSPLRIEEPSLTNIHNLNGVLASGDTDTDYEKDQTGKSEDMSPETSIIFTEKGGSLHSGSLYIWAMAQIVLVSVNVAIITTYVLLRPGT</sequence>
<dbReference type="InterPro" id="IPR003598">
    <property type="entry name" value="Ig_sub2"/>
</dbReference>
<protein>
    <recommendedName>
        <fullName evidence="12">Ig-like domain-containing protein</fullName>
    </recommendedName>
</protein>
<dbReference type="Pfam" id="PF07679">
    <property type="entry name" value="I-set"/>
    <property type="match status" value="1"/>
</dbReference>
<reference evidence="13 14" key="1">
    <citation type="submission" date="2024-04" db="EMBL/GenBank/DDBJ databases">
        <authorList>
            <person name="Rising A."/>
            <person name="Reimegard J."/>
            <person name="Sonavane S."/>
            <person name="Akerstrom W."/>
            <person name="Nylinder S."/>
            <person name="Hedman E."/>
            <person name="Kallberg Y."/>
        </authorList>
    </citation>
    <scope>NUCLEOTIDE SEQUENCE [LARGE SCALE GENOMIC DNA]</scope>
</reference>
<evidence type="ECO:0000256" key="5">
    <source>
        <dbReference type="ARBA" id="ARBA00023136"/>
    </source>
</evidence>
<dbReference type="InterPro" id="IPR013098">
    <property type="entry name" value="Ig_I-set"/>
</dbReference>
<feature type="domain" description="Ig-like" evidence="12">
    <location>
        <begin position="121"/>
        <end position="206"/>
    </location>
</feature>
<evidence type="ECO:0000313" key="13">
    <source>
        <dbReference type="EMBL" id="CAL1266170.1"/>
    </source>
</evidence>
<gene>
    <name evidence="13" type="ORF">LARSCL_LOCUS2957</name>
</gene>
<evidence type="ECO:0000256" key="3">
    <source>
        <dbReference type="ARBA" id="ARBA00022729"/>
    </source>
</evidence>
<dbReference type="PANTHER" id="PTHR12231:SF253">
    <property type="entry name" value="DPR-INTERACTING PROTEIN ETA, ISOFORM B-RELATED"/>
    <property type="match status" value="1"/>
</dbReference>
<feature type="domain" description="Ig-like" evidence="12">
    <location>
        <begin position="223"/>
        <end position="318"/>
    </location>
</feature>
<keyword evidence="3 11" id="KW-0732">Signal</keyword>
<feature type="transmembrane region" description="Helical" evidence="10">
    <location>
        <begin position="482"/>
        <end position="506"/>
    </location>
</feature>
<proteinExistence type="predicted"/>
<dbReference type="InterPro" id="IPR003599">
    <property type="entry name" value="Ig_sub"/>
</dbReference>
<keyword evidence="5 10" id="KW-0472">Membrane</keyword>
<feature type="region of interest" description="Disordered" evidence="9">
    <location>
        <begin position="74"/>
        <end position="101"/>
    </location>
</feature>
<dbReference type="InterPro" id="IPR051170">
    <property type="entry name" value="Neural/epithelial_adhesion"/>
</dbReference>
<evidence type="ECO:0000256" key="8">
    <source>
        <dbReference type="ARBA" id="ARBA00023319"/>
    </source>
</evidence>
<evidence type="ECO:0000256" key="6">
    <source>
        <dbReference type="ARBA" id="ARBA00023157"/>
    </source>
</evidence>
<organism evidence="13 14">
    <name type="scientific">Larinioides sclopetarius</name>
    <dbReference type="NCBI Taxonomy" id="280406"/>
    <lineage>
        <taxon>Eukaryota</taxon>
        <taxon>Metazoa</taxon>
        <taxon>Ecdysozoa</taxon>
        <taxon>Arthropoda</taxon>
        <taxon>Chelicerata</taxon>
        <taxon>Arachnida</taxon>
        <taxon>Araneae</taxon>
        <taxon>Araneomorphae</taxon>
        <taxon>Entelegynae</taxon>
        <taxon>Araneoidea</taxon>
        <taxon>Araneidae</taxon>
        <taxon>Larinioides</taxon>
    </lineage>
</organism>
<evidence type="ECO:0000259" key="12">
    <source>
        <dbReference type="PROSITE" id="PS50835"/>
    </source>
</evidence>
<evidence type="ECO:0000256" key="2">
    <source>
        <dbReference type="ARBA" id="ARBA00022475"/>
    </source>
</evidence>
<dbReference type="Gene3D" id="2.60.40.10">
    <property type="entry name" value="Immunoglobulins"/>
    <property type="match status" value="3"/>
</dbReference>
<dbReference type="SMART" id="SM00408">
    <property type="entry name" value="IGc2"/>
    <property type="match status" value="3"/>
</dbReference>
<name>A0AAV1Z759_9ARAC</name>
<dbReference type="EMBL" id="CAXIEN010000022">
    <property type="protein sequence ID" value="CAL1266170.1"/>
    <property type="molecule type" value="Genomic_DNA"/>
</dbReference>
<dbReference type="PANTHER" id="PTHR12231">
    <property type="entry name" value="CTX-RELATED TYPE I TRANSMEMBRANE PROTEIN"/>
    <property type="match status" value="1"/>
</dbReference>
<keyword evidence="10" id="KW-0812">Transmembrane</keyword>
<dbReference type="PROSITE" id="PS50835">
    <property type="entry name" value="IG_LIKE"/>
    <property type="match status" value="3"/>
</dbReference>
<evidence type="ECO:0000256" key="10">
    <source>
        <dbReference type="SAM" id="Phobius"/>
    </source>
</evidence>
<dbReference type="SUPFAM" id="SSF48726">
    <property type="entry name" value="Immunoglobulin"/>
    <property type="match status" value="3"/>
</dbReference>
<dbReference type="InterPro" id="IPR013783">
    <property type="entry name" value="Ig-like_fold"/>
</dbReference>
<dbReference type="InterPro" id="IPR036179">
    <property type="entry name" value="Ig-like_dom_sf"/>
</dbReference>
<evidence type="ECO:0000256" key="7">
    <source>
        <dbReference type="ARBA" id="ARBA00023180"/>
    </source>
</evidence>
<dbReference type="FunFam" id="2.60.40.10:FF:000328">
    <property type="entry name" value="CLUMA_CG000981, isoform A"/>
    <property type="match status" value="1"/>
</dbReference>
<feature type="domain" description="Ig-like" evidence="12">
    <location>
        <begin position="325"/>
        <end position="419"/>
    </location>
</feature>
<keyword evidence="8" id="KW-0393">Immunoglobulin domain</keyword>
<dbReference type="GO" id="GO:0043005">
    <property type="term" value="C:neuron projection"/>
    <property type="evidence" value="ECO:0007669"/>
    <property type="project" value="TreeGrafter"/>
</dbReference>
<accession>A0AAV1Z759</accession>
<keyword evidence="4" id="KW-0677">Repeat</keyword>
<dbReference type="Proteomes" id="UP001497382">
    <property type="component" value="Unassembled WGS sequence"/>
</dbReference>
<dbReference type="SMART" id="SM00409">
    <property type="entry name" value="IG"/>
    <property type="match status" value="3"/>
</dbReference>
<dbReference type="CDD" id="cd00096">
    <property type="entry name" value="Ig"/>
    <property type="match status" value="1"/>
</dbReference>
<feature type="signal peptide" evidence="11">
    <location>
        <begin position="1"/>
        <end position="21"/>
    </location>
</feature>
<feature type="chain" id="PRO_5043909364" description="Ig-like domain-containing protein" evidence="11">
    <location>
        <begin position="22"/>
        <end position="510"/>
    </location>
</feature>
<evidence type="ECO:0000256" key="9">
    <source>
        <dbReference type="SAM" id="MobiDB-lite"/>
    </source>
</evidence>
<evidence type="ECO:0000256" key="1">
    <source>
        <dbReference type="ARBA" id="ARBA00004236"/>
    </source>
</evidence>
<comment type="subcellular location">
    <subcellularLocation>
        <location evidence="1">Cell membrane</location>
    </subcellularLocation>
</comment>
<keyword evidence="7" id="KW-0325">Glycoprotein</keyword>
<evidence type="ECO:0000313" key="14">
    <source>
        <dbReference type="Proteomes" id="UP001497382"/>
    </source>
</evidence>
<keyword evidence="2" id="KW-1003">Cell membrane</keyword>
<keyword evidence="10" id="KW-1133">Transmembrane helix</keyword>
<evidence type="ECO:0000256" key="4">
    <source>
        <dbReference type="ARBA" id="ARBA00022737"/>
    </source>
</evidence>
<dbReference type="Pfam" id="PF13927">
    <property type="entry name" value="Ig_3"/>
    <property type="match status" value="2"/>
</dbReference>
<evidence type="ECO:0000256" key="11">
    <source>
        <dbReference type="SAM" id="SignalP"/>
    </source>
</evidence>